<reference evidence="2" key="2">
    <citation type="journal article" date="2015" name="Data Brief">
        <title>Shoot transcriptome of the giant reed, Arundo donax.</title>
        <authorList>
            <person name="Barrero R.A."/>
            <person name="Guerrero F.D."/>
            <person name="Moolhuijzen P."/>
            <person name="Goolsby J.A."/>
            <person name="Tidwell J."/>
            <person name="Bellgard S.E."/>
            <person name="Bellgard M.I."/>
        </authorList>
    </citation>
    <scope>NUCLEOTIDE SEQUENCE</scope>
    <source>
        <tissue evidence="2">Shoot tissue taken approximately 20 cm above the soil surface</tissue>
    </source>
</reference>
<keyword evidence="1" id="KW-1133">Transmembrane helix</keyword>
<accession>A0A0A9GWI0</accession>
<protein>
    <submittedName>
        <fullName evidence="2">ALA2</fullName>
    </submittedName>
</protein>
<dbReference type="AlphaFoldDB" id="A0A0A9GWI0"/>
<feature type="transmembrane region" description="Helical" evidence="1">
    <location>
        <begin position="27"/>
        <end position="46"/>
    </location>
</feature>
<keyword evidence="1" id="KW-0472">Membrane</keyword>
<proteinExistence type="predicted"/>
<organism evidence="2">
    <name type="scientific">Arundo donax</name>
    <name type="common">Giant reed</name>
    <name type="synonym">Donax arundinaceus</name>
    <dbReference type="NCBI Taxonomy" id="35708"/>
    <lineage>
        <taxon>Eukaryota</taxon>
        <taxon>Viridiplantae</taxon>
        <taxon>Streptophyta</taxon>
        <taxon>Embryophyta</taxon>
        <taxon>Tracheophyta</taxon>
        <taxon>Spermatophyta</taxon>
        <taxon>Magnoliopsida</taxon>
        <taxon>Liliopsida</taxon>
        <taxon>Poales</taxon>
        <taxon>Poaceae</taxon>
        <taxon>PACMAD clade</taxon>
        <taxon>Arundinoideae</taxon>
        <taxon>Arundineae</taxon>
        <taxon>Arundo</taxon>
    </lineage>
</organism>
<reference evidence="2" key="1">
    <citation type="submission" date="2014-09" db="EMBL/GenBank/DDBJ databases">
        <authorList>
            <person name="Magalhaes I.L.F."/>
            <person name="Oliveira U."/>
            <person name="Santos F.R."/>
            <person name="Vidigal T.H.D.A."/>
            <person name="Brescovit A.D."/>
            <person name="Santos A.J."/>
        </authorList>
    </citation>
    <scope>NUCLEOTIDE SEQUENCE</scope>
    <source>
        <tissue evidence="2">Shoot tissue taken approximately 20 cm above the soil surface</tissue>
    </source>
</reference>
<dbReference type="EMBL" id="GBRH01169009">
    <property type="protein sequence ID" value="JAE28887.1"/>
    <property type="molecule type" value="Transcribed_RNA"/>
</dbReference>
<name>A0A0A9GWI0_ARUDO</name>
<evidence type="ECO:0000313" key="2">
    <source>
        <dbReference type="EMBL" id="JAE28887.1"/>
    </source>
</evidence>
<sequence>MSGNQISLGTETPHLIQHRATRSETKFSSIAINGTAILCFSIQILAHTRRDV</sequence>
<evidence type="ECO:0000256" key="1">
    <source>
        <dbReference type="SAM" id="Phobius"/>
    </source>
</evidence>
<keyword evidence="1" id="KW-0812">Transmembrane</keyword>